<evidence type="ECO:0000256" key="1">
    <source>
        <dbReference type="SAM" id="Phobius"/>
    </source>
</evidence>
<organism evidence="2 3">
    <name type="scientific">Prunus armeniaca</name>
    <name type="common">Apricot</name>
    <name type="synonym">Armeniaca vulgaris</name>
    <dbReference type="NCBI Taxonomy" id="36596"/>
    <lineage>
        <taxon>Eukaryota</taxon>
        <taxon>Viridiplantae</taxon>
        <taxon>Streptophyta</taxon>
        <taxon>Embryophyta</taxon>
        <taxon>Tracheophyta</taxon>
        <taxon>Spermatophyta</taxon>
        <taxon>Magnoliopsida</taxon>
        <taxon>eudicotyledons</taxon>
        <taxon>Gunneridae</taxon>
        <taxon>Pentapetalae</taxon>
        <taxon>rosids</taxon>
        <taxon>fabids</taxon>
        <taxon>Rosales</taxon>
        <taxon>Rosaceae</taxon>
        <taxon>Amygdaloideae</taxon>
        <taxon>Amygdaleae</taxon>
        <taxon>Prunus</taxon>
    </lineage>
</organism>
<accession>A0A6J5TW67</accession>
<dbReference type="EMBL" id="CAEKDK010000001">
    <property type="protein sequence ID" value="CAB4267255.1"/>
    <property type="molecule type" value="Genomic_DNA"/>
</dbReference>
<keyword evidence="1" id="KW-1133">Transmembrane helix</keyword>
<reference evidence="2 3" key="1">
    <citation type="submission" date="2020-05" db="EMBL/GenBank/DDBJ databases">
        <authorList>
            <person name="Campoy J."/>
            <person name="Schneeberger K."/>
            <person name="Spophaly S."/>
        </authorList>
    </citation>
    <scope>NUCLEOTIDE SEQUENCE [LARGE SCALE GENOMIC DNA]</scope>
    <source>
        <strain evidence="2">PruArmRojPasFocal</strain>
    </source>
</reference>
<protein>
    <submittedName>
        <fullName evidence="2">Uncharacterized protein</fullName>
    </submittedName>
</protein>
<dbReference type="Proteomes" id="UP000507222">
    <property type="component" value="Unassembled WGS sequence"/>
</dbReference>
<proteinExistence type="predicted"/>
<dbReference type="AlphaFoldDB" id="A0A6J5TW67"/>
<evidence type="ECO:0000313" key="2">
    <source>
        <dbReference type="EMBL" id="CAB4267255.1"/>
    </source>
</evidence>
<gene>
    <name evidence="2" type="ORF">CURHAP_LOCUS9867</name>
</gene>
<sequence length="78" mass="9172">MRPQTTVQYVPRKANGTAHRLAHFCLRELAYHFGWMSALLDYSWIAFKMIVLLCIPFLDSIVLTRPLQYMLTLLFLII</sequence>
<evidence type="ECO:0000313" key="3">
    <source>
        <dbReference type="Proteomes" id="UP000507222"/>
    </source>
</evidence>
<keyword evidence="1" id="KW-0472">Membrane</keyword>
<keyword evidence="1" id="KW-0812">Transmembrane</keyword>
<name>A0A6J5TW67_PRUAR</name>
<feature type="transmembrane region" description="Helical" evidence="1">
    <location>
        <begin position="42"/>
        <end position="63"/>
    </location>
</feature>